<keyword evidence="1" id="KW-0472">Membrane</keyword>
<reference evidence="2 3" key="1">
    <citation type="journal article" date="2016" name="Sci. Rep.">
        <title>A proposed integrated approach for the preclinical evaluation of phage therapy in Pseudomonas infections.</title>
        <authorList>
            <person name="Danis-Wlodarczyk K."/>
            <person name="Vandenheuvel D."/>
            <person name="Jang H.B."/>
            <person name="Briers Y."/>
            <person name="Olszak T."/>
            <person name="Arabski M."/>
            <person name="Wasik S."/>
            <person name="Drabik M."/>
            <person name="Higgins G."/>
            <person name="Tyrrell J."/>
            <person name="Harvey B.J."/>
            <person name="Noben J.P."/>
            <person name="Lavigne R."/>
            <person name="Drulis-Kawa Z."/>
        </authorList>
    </citation>
    <scope>NUCLEOTIDE SEQUENCE [LARGE SCALE GENOMIC DNA]</scope>
</reference>
<protein>
    <submittedName>
        <fullName evidence="2">Uncharacterized protein</fullName>
    </submittedName>
</protein>
<keyword evidence="1" id="KW-1133">Transmembrane helix</keyword>
<evidence type="ECO:0000313" key="2">
    <source>
        <dbReference type="EMBL" id="ANM45065.1"/>
    </source>
</evidence>
<dbReference type="Proteomes" id="UP000224336">
    <property type="component" value="Segment"/>
</dbReference>
<dbReference type="EMBL" id="KU521356">
    <property type="protein sequence ID" value="ANM45065.1"/>
    <property type="molecule type" value="Genomic_DNA"/>
</dbReference>
<feature type="transmembrane region" description="Helical" evidence="1">
    <location>
        <begin position="6"/>
        <end position="27"/>
    </location>
</feature>
<proteinExistence type="predicted"/>
<keyword evidence="1" id="KW-0812">Transmembrane</keyword>
<evidence type="ECO:0000256" key="1">
    <source>
        <dbReference type="SAM" id="Phobius"/>
    </source>
</evidence>
<evidence type="ECO:0000313" key="3">
    <source>
        <dbReference type="Proteomes" id="UP000224336"/>
    </source>
</evidence>
<accession>A0A192Y6Y9</accession>
<sequence>MQLSNELFYVGMVAVSMSIGMLFSYIYHTHKKKYK</sequence>
<name>A0A192Y6Y9_9CAUD</name>
<organism evidence="2 3">
    <name type="scientific">Pseudomonas phage KTN4</name>
    <dbReference type="NCBI Taxonomy" id="1862701"/>
    <lineage>
        <taxon>Viruses</taxon>
        <taxon>Duplodnaviria</taxon>
        <taxon>Heunggongvirae</taxon>
        <taxon>Uroviricota</taxon>
        <taxon>Caudoviricetes</taxon>
        <taxon>Chimalliviridae</taxon>
        <taxon>Phikzvirus</taxon>
        <taxon>Phikzvirus phiKZ</taxon>
    </lineage>
</organism>
<gene>
    <name evidence="2" type="ORF">KTN4_307</name>
</gene>